<proteinExistence type="predicted"/>
<evidence type="ECO:0000313" key="1">
    <source>
        <dbReference type="EMBL" id="CAH2263211.1"/>
    </source>
</evidence>
<dbReference type="EMBL" id="CAKXAJ010026227">
    <property type="protein sequence ID" value="CAH2263211.1"/>
    <property type="molecule type" value="Genomic_DNA"/>
</dbReference>
<reference evidence="1" key="1">
    <citation type="submission" date="2022-03" db="EMBL/GenBank/DDBJ databases">
        <authorList>
            <person name="Lindestad O."/>
        </authorList>
    </citation>
    <scope>NUCLEOTIDE SEQUENCE</scope>
</reference>
<sequence length="104" mass="12289">MLGVSLRDQIRNEEIRRRTSVTDINQRFRKLKWQWVGHIARTTDRLWDPKVLEWRPRTGKRSVGQSTRWTEDIKRVLGAARNKGPNSVDFETVYKRPLSSGRVS</sequence>
<keyword evidence="2" id="KW-1185">Reference proteome</keyword>
<dbReference type="Proteomes" id="UP000838756">
    <property type="component" value="Unassembled WGS sequence"/>
</dbReference>
<comment type="caution">
    <text evidence="1">The sequence shown here is derived from an EMBL/GenBank/DDBJ whole genome shotgun (WGS) entry which is preliminary data.</text>
</comment>
<organism evidence="1 2">
    <name type="scientific">Pararge aegeria aegeria</name>
    <dbReference type="NCBI Taxonomy" id="348720"/>
    <lineage>
        <taxon>Eukaryota</taxon>
        <taxon>Metazoa</taxon>
        <taxon>Ecdysozoa</taxon>
        <taxon>Arthropoda</taxon>
        <taxon>Hexapoda</taxon>
        <taxon>Insecta</taxon>
        <taxon>Pterygota</taxon>
        <taxon>Neoptera</taxon>
        <taxon>Endopterygota</taxon>
        <taxon>Lepidoptera</taxon>
        <taxon>Glossata</taxon>
        <taxon>Ditrysia</taxon>
        <taxon>Papilionoidea</taxon>
        <taxon>Nymphalidae</taxon>
        <taxon>Satyrinae</taxon>
        <taxon>Satyrini</taxon>
        <taxon>Parargina</taxon>
        <taxon>Pararge</taxon>
    </lineage>
</organism>
<dbReference type="AlphaFoldDB" id="A0A8S4SEF8"/>
<name>A0A8S4SEF8_9NEOP</name>
<evidence type="ECO:0000313" key="2">
    <source>
        <dbReference type="Proteomes" id="UP000838756"/>
    </source>
</evidence>
<dbReference type="OrthoDB" id="407509at2759"/>
<protein>
    <submittedName>
        <fullName evidence="1">Jg24020 protein</fullName>
    </submittedName>
</protein>
<accession>A0A8S4SEF8</accession>
<gene>
    <name evidence="1" type="primary">jg24020</name>
    <name evidence="1" type="ORF">PAEG_LOCUS24337</name>
</gene>